<evidence type="ECO:0000313" key="3">
    <source>
        <dbReference type="Proteomes" id="UP000185924"/>
    </source>
</evidence>
<dbReference type="Pfam" id="PF02754">
    <property type="entry name" value="CCG"/>
    <property type="match status" value="2"/>
</dbReference>
<dbReference type="EMBL" id="FTNM01000003">
    <property type="protein sequence ID" value="SIR16793.1"/>
    <property type="molecule type" value="Genomic_DNA"/>
</dbReference>
<proteinExistence type="predicted"/>
<protein>
    <submittedName>
        <fullName evidence="2">L-lactate dehydrogenase complex protein LldE</fullName>
    </submittedName>
</protein>
<organism evidence="2 3">
    <name type="scientific">Pontibacter lucknowensis</name>
    <dbReference type="NCBI Taxonomy" id="1077936"/>
    <lineage>
        <taxon>Bacteria</taxon>
        <taxon>Pseudomonadati</taxon>
        <taxon>Bacteroidota</taxon>
        <taxon>Cytophagia</taxon>
        <taxon>Cytophagales</taxon>
        <taxon>Hymenobacteraceae</taxon>
        <taxon>Pontibacter</taxon>
    </lineage>
</organism>
<dbReference type="PANTHER" id="PTHR30296">
    <property type="entry name" value="UNCHARACTERIZED PROTEIN YKGE"/>
    <property type="match status" value="1"/>
</dbReference>
<dbReference type="AlphaFoldDB" id="A0A1N6YQ76"/>
<sequence length="246" mass="27167">MARRTIVDIFIPCFVDQLHPETGLSMVKVLEGLGCEVNYNPNQTCCGQPAFNAGFFDEAREVANKFLDDFSNETSHYIVAPSASCVGMVRNAYQDIFVKSSKLVKYRAMQKKVFELTEFLTDVLKVSQVPGARLDGKATYHDSCSALRECHIKEGPRALLQGVHGLEMIEMEDTETCCGFGGTFAVKFEAISVAMAEQKVENALATGADYIISTDSSCLMHLNGYIQKNRKPIKTMHIADVLASGW</sequence>
<dbReference type="GO" id="GO:0016491">
    <property type="term" value="F:oxidoreductase activity"/>
    <property type="evidence" value="ECO:0007669"/>
    <property type="project" value="UniProtKB-ARBA"/>
</dbReference>
<keyword evidence="3" id="KW-1185">Reference proteome</keyword>
<accession>A0A1N6YQ76</accession>
<dbReference type="Proteomes" id="UP000185924">
    <property type="component" value="Unassembled WGS sequence"/>
</dbReference>
<dbReference type="OrthoDB" id="9770306at2"/>
<evidence type="ECO:0000259" key="1">
    <source>
        <dbReference type="Pfam" id="PF02754"/>
    </source>
</evidence>
<dbReference type="GO" id="GO:0005829">
    <property type="term" value="C:cytosol"/>
    <property type="evidence" value="ECO:0007669"/>
    <property type="project" value="TreeGrafter"/>
</dbReference>
<evidence type="ECO:0000313" key="2">
    <source>
        <dbReference type="EMBL" id="SIR16793.1"/>
    </source>
</evidence>
<feature type="domain" description="Cysteine-rich" evidence="1">
    <location>
        <begin position="7"/>
        <end position="89"/>
    </location>
</feature>
<feature type="domain" description="Cysteine-rich" evidence="1">
    <location>
        <begin position="139"/>
        <end position="222"/>
    </location>
</feature>
<gene>
    <name evidence="2" type="ORF">SAMN05421545_2649</name>
</gene>
<dbReference type="RefSeq" id="WP_076422439.1">
    <property type="nucleotide sequence ID" value="NZ_FTNM01000003.1"/>
</dbReference>
<dbReference type="STRING" id="1077936.SAMN05421545_2649"/>
<dbReference type="InterPro" id="IPR004017">
    <property type="entry name" value="Cys_rich_dom"/>
</dbReference>
<reference evidence="3" key="1">
    <citation type="submission" date="2017-01" db="EMBL/GenBank/DDBJ databases">
        <authorList>
            <person name="Varghese N."/>
            <person name="Submissions S."/>
        </authorList>
    </citation>
    <scope>NUCLEOTIDE SEQUENCE [LARGE SCALE GENOMIC DNA]</scope>
    <source>
        <strain evidence="3">DM9</strain>
    </source>
</reference>
<name>A0A1N6YQ76_9BACT</name>
<dbReference type="PANTHER" id="PTHR30296:SF0">
    <property type="entry name" value="LACTATE UTILIZATION PROTEIN A"/>
    <property type="match status" value="1"/>
</dbReference>